<feature type="binding site" evidence="5">
    <location>
        <position position="101"/>
    </location>
    <ligand>
        <name>Ca(2+)</name>
        <dbReference type="ChEBI" id="CHEBI:29108"/>
    </ligand>
</feature>
<organism evidence="10 11">
    <name type="scientific">Biomphalaria glabrata</name>
    <name type="common">Bloodfluke planorb</name>
    <name type="synonym">Freshwater snail</name>
    <dbReference type="NCBI Taxonomy" id="6526"/>
    <lineage>
        <taxon>Eukaryota</taxon>
        <taxon>Metazoa</taxon>
        <taxon>Spiralia</taxon>
        <taxon>Lophotrochozoa</taxon>
        <taxon>Mollusca</taxon>
        <taxon>Gastropoda</taxon>
        <taxon>Heterobranchia</taxon>
        <taxon>Euthyneura</taxon>
        <taxon>Panpulmonata</taxon>
        <taxon>Hygrophila</taxon>
        <taxon>Lymnaeoidea</taxon>
        <taxon>Planorbidae</taxon>
        <taxon>Biomphalaria</taxon>
    </lineage>
</organism>
<dbReference type="PANTHER" id="PTHR11716:SF51">
    <property type="entry name" value="PHOSPHOLIPASE A2"/>
    <property type="match status" value="1"/>
</dbReference>
<comment type="catalytic activity">
    <reaction evidence="8">
        <text>a 1,2-diacyl-sn-glycero-3-phosphocholine + H2O = a 1-acyl-sn-glycero-3-phosphocholine + a fatty acid + H(+)</text>
        <dbReference type="Rhea" id="RHEA:15801"/>
        <dbReference type="ChEBI" id="CHEBI:15377"/>
        <dbReference type="ChEBI" id="CHEBI:15378"/>
        <dbReference type="ChEBI" id="CHEBI:28868"/>
        <dbReference type="ChEBI" id="CHEBI:57643"/>
        <dbReference type="ChEBI" id="CHEBI:58168"/>
        <dbReference type="EC" id="3.1.1.4"/>
    </reaction>
</comment>
<gene>
    <name evidence="11" type="primary">LOC106058352</name>
</gene>
<protein>
    <recommendedName>
        <fullName evidence="8">Phospholipase A2</fullName>
        <ecNumber evidence="8">3.1.1.4</ecNumber>
    </recommendedName>
</protein>
<feature type="binding site" evidence="5">
    <location>
        <position position="82"/>
    </location>
    <ligand>
        <name>Ca(2+)</name>
        <dbReference type="ChEBI" id="CHEBI:29108"/>
    </ligand>
</feature>
<dbReference type="AlphaFoldDB" id="A0A9W3AYX1"/>
<dbReference type="InterPro" id="IPR036444">
    <property type="entry name" value="PLipase_A2_dom_sf"/>
</dbReference>
<dbReference type="PRINTS" id="PR00389">
    <property type="entry name" value="PHPHLIPASEA2"/>
</dbReference>
<sequence length="170" mass="19035">MRSLLLLPTCHVAYFLIAEMTDKLLSVKLMTLIFVSLAVTFPERTNSAFSRTERSFLDLCTVVNTHTRRACLDYLGYGCFCGLGGQGQPLDDVDKCCQAHDDCYGRHRQCVAYFQTINMDCKDGKCTCTDPKTSGCPYNVCQCDVQFGACLNTATFNKDYANYDKDKCIS</sequence>
<feature type="disulfide bond" evidence="6">
    <location>
        <begin position="110"/>
        <end position="136"/>
    </location>
</feature>
<dbReference type="Pfam" id="PF00068">
    <property type="entry name" value="Phospholip_A2_1"/>
    <property type="match status" value="1"/>
</dbReference>
<feature type="domain" description="Phospholipase A2-like central" evidence="9">
    <location>
        <begin position="55"/>
        <end position="169"/>
    </location>
</feature>
<dbReference type="SMART" id="SM00085">
    <property type="entry name" value="PA2c"/>
    <property type="match status" value="1"/>
</dbReference>
<comment type="subcellular location">
    <subcellularLocation>
        <location evidence="1 8">Secreted</location>
    </subcellularLocation>
</comment>
<feature type="disulfide bond" evidence="6">
    <location>
        <begin position="81"/>
        <end position="97"/>
    </location>
</feature>
<evidence type="ECO:0000256" key="2">
    <source>
        <dbReference type="ARBA" id="ARBA00022525"/>
    </source>
</evidence>
<comment type="similarity">
    <text evidence="7">Belongs to the phospholipase A2 family.</text>
</comment>
<dbReference type="GO" id="GO:0006644">
    <property type="term" value="P:phospholipid metabolic process"/>
    <property type="evidence" value="ECO:0007669"/>
    <property type="project" value="InterPro"/>
</dbReference>
<evidence type="ECO:0000256" key="1">
    <source>
        <dbReference type="ARBA" id="ARBA00004613"/>
    </source>
</evidence>
<dbReference type="PROSITE" id="PS00119">
    <property type="entry name" value="PA2_ASP"/>
    <property type="match status" value="1"/>
</dbReference>
<reference evidence="11" key="1">
    <citation type="submission" date="2025-08" db="UniProtKB">
        <authorList>
            <consortium name="RefSeq"/>
        </authorList>
    </citation>
    <scope>IDENTIFICATION</scope>
</reference>
<dbReference type="Proteomes" id="UP001165740">
    <property type="component" value="Chromosome 7"/>
</dbReference>
<dbReference type="EC" id="3.1.1.4" evidence="8"/>
<evidence type="ECO:0000313" key="11">
    <source>
        <dbReference type="RefSeq" id="XP_055892416.1"/>
    </source>
</evidence>
<keyword evidence="3 6" id="KW-1015">Disulfide bond</keyword>
<dbReference type="GO" id="GO:0047498">
    <property type="term" value="F:calcium-dependent phospholipase A2 activity"/>
    <property type="evidence" value="ECO:0007669"/>
    <property type="project" value="TreeGrafter"/>
</dbReference>
<dbReference type="InterPro" id="IPR033113">
    <property type="entry name" value="PLA2_histidine"/>
</dbReference>
<keyword evidence="5 8" id="KW-0106">Calcium</keyword>
<dbReference type="InterPro" id="IPR033112">
    <property type="entry name" value="PLA2_Asp_AS"/>
</dbReference>
<proteinExistence type="inferred from homology"/>
<comment type="cofactor">
    <cofactor evidence="5">
        <name>Ca(2+)</name>
        <dbReference type="ChEBI" id="CHEBI:29108"/>
    </cofactor>
    <text evidence="5">Binds 1 Ca(2+) ion per subunit.</text>
</comment>
<dbReference type="OrthoDB" id="6100170at2759"/>
<dbReference type="GO" id="GO:0005543">
    <property type="term" value="F:phospholipid binding"/>
    <property type="evidence" value="ECO:0007669"/>
    <property type="project" value="TreeGrafter"/>
</dbReference>
<evidence type="ECO:0000256" key="8">
    <source>
        <dbReference type="RuleBase" id="RU361236"/>
    </source>
</evidence>
<feature type="disulfide bond" evidence="6">
    <location>
        <begin position="96"/>
        <end position="150"/>
    </location>
</feature>
<dbReference type="RefSeq" id="XP_055892416.1">
    <property type="nucleotide sequence ID" value="XM_056036441.1"/>
</dbReference>
<dbReference type="OMA" id="KMVCQCD"/>
<evidence type="ECO:0000313" key="10">
    <source>
        <dbReference type="Proteomes" id="UP001165740"/>
    </source>
</evidence>
<dbReference type="GO" id="GO:0050482">
    <property type="term" value="P:arachidonate secretion"/>
    <property type="evidence" value="ECO:0007669"/>
    <property type="project" value="InterPro"/>
</dbReference>
<evidence type="ECO:0000256" key="3">
    <source>
        <dbReference type="ARBA" id="ARBA00023157"/>
    </source>
</evidence>
<dbReference type="GeneID" id="106058352"/>
<evidence type="ECO:0000256" key="6">
    <source>
        <dbReference type="PIRSR" id="PIRSR601211-3"/>
    </source>
</evidence>
<dbReference type="PANTHER" id="PTHR11716">
    <property type="entry name" value="PHOSPHOLIPASE A2 FAMILY MEMBER"/>
    <property type="match status" value="1"/>
</dbReference>
<evidence type="ECO:0000259" key="9">
    <source>
        <dbReference type="SMART" id="SM00085"/>
    </source>
</evidence>
<dbReference type="Gene3D" id="1.20.90.10">
    <property type="entry name" value="Phospholipase A2 domain"/>
    <property type="match status" value="1"/>
</dbReference>
<dbReference type="GO" id="GO:0016042">
    <property type="term" value="P:lipid catabolic process"/>
    <property type="evidence" value="ECO:0007669"/>
    <property type="project" value="InterPro"/>
</dbReference>
<feature type="active site" evidence="4">
    <location>
        <position position="144"/>
    </location>
</feature>
<dbReference type="CDD" id="cd00125">
    <property type="entry name" value="PLA2c"/>
    <property type="match status" value="1"/>
</dbReference>
<name>A0A9W3AYX1_BIOGL</name>
<evidence type="ECO:0000256" key="7">
    <source>
        <dbReference type="RuleBase" id="RU003654"/>
    </source>
</evidence>
<feature type="active site" evidence="4">
    <location>
        <position position="100"/>
    </location>
</feature>
<keyword evidence="10" id="KW-1185">Reference proteome</keyword>
<keyword evidence="8" id="KW-0378">Hydrolase</keyword>
<keyword evidence="5" id="KW-0479">Metal-binding</keyword>
<evidence type="ECO:0000256" key="4">
    <source>
        <dbReference type="PIRSR" id="PIRSR601211-1"/>
    </source>
</evidence>
<dbReference type="PROSITE" id="PS00118">
    <property type="entry name" value="PA2_HIS"/>
    <property type="match status" value="1"/>
</dbReference>
<keyword evidence="2 8" id="KW-0964">Secreted</keyword>
<dbReference type="InterPro" id="IPR001211">
    <property type="entry name" value="PLA2"/>
</dbReference>
<dbReference type="GO" id="GO:0005576">
    <property type="term" value="C:extracellular region"/>
    <property type="evidence" value="ECO:0007669"/>
    <property type="project" value="UniProtKB-SubCell"/>
</dbReference>
<feature type="binding site" evidence="5">
    <location>
        <position position="84"/>
    </location>
    <ligand>
        <name>Ca(2+)</name>
        <dbReference type="ChEBI" id="CHEBI:29108"/>
    </ligand>
</feature>
<feature type="disulfide bond" evidence="6">
    <location>
        <begin position="128"/>
        <end position="141"/>
    </location>
</feature>
<dbReference type="InterPro" id="IPR016090">
    <property type="entry name" value="PLA2-like_dom"/>
</dbReference>
<feature type="binding site" evidence="5">
    <location>
        <position position="80"/>
    </location>
    <ligand>
        <name>Ca(2+)</name>
        <dbReference type="ChEBI" id="CHEBI:29108"/>
    </ligand>
</feature>
<feature type="disulfide bond" evidence="6">
    <location>
        <begin position="103"/>
        <end position="143"/>
    </location>
</feature>
<accession>A0A9W3AYX1</accession>
<dbReference type="SUPFAM" id="SSF48619">
    <property type="entry name" value="Phospholipase A2, PLA2"/>
    <property type="match status" value="1"/>
</dbReference>
<dbReference type="GO" id="GO:0005509">
    <property type="term" value="F:calcium ion binding"/>
    <property type="evidence" value="ECO:0007669"/>
    <property type="project" value="InterPro"/>
</dbReference>
<keyword evidence="8" id="KW-0443">Lipid metabolism</keyword>
<evidence type="ECO:0000256" key="5">
    <source>
        <dbReference type="PIRSR" id="PIRSR601211-2"/>
    </source>
</evidence>